<sequence length="159" mass="17074">VKAILLTHGHFDHIGAVDELKAATGAKIYVHAADAEKLTDAKKSLAAMTFFRQNTAPADVLLKGGEELDLAGMKIKVIYTPGHTKGGVCYLIEDTLFSGDTLMRLSYGRTDFEDGSEEEMRASLKKLFALEGDLIICPGHGENSLLSLERAGNPILGAL</sequence>
<dbReference type="GO" id="GO:0016787">
    <property type="term" value="F:hydrolase activity"/>
    <property type="evidence" value="ECO:0007669"/>
    <property type="project" value="UniProtKB-KW"/>
</dbReference>
<dbReference type="PANTHER" id="PTHR46233:SF3">
    <property type="entry name" value="HYDROXYACYLGLUTATHIONE HYDROLASE GLOC"/>
    <property type="match status" value="1"/>
</dbReference>
<dbReference type="CDD" id="cd06262">
    <property type="entry name" value="metallo-hydrolase-like_MBL-fold"/>
    <property type="match status" value="1"/>
</dbReference>
<feature type="domain" description="Metallo-beta-lactamase" evidence="5">
    <location>
        <begin position="2"/>
        <end position="140"/>
    </location>
</feature>
<accession>A0A9D1MM13</accession>
<keyword evidence="4" id="KW-0862">Zinc</keyword>
<dbReference type="Gene3D" id="3.60.15.10">
    <property type="entry name" value="Ribonuclease Z/Hydroxyacylglutathione hydrolase-like"/>
    <property type="match status" value="1"/>
</dbReference>
<evidence type="ECO:0000313" key="6">
    <source>
        <dbReference type="EMBL" id="HIU62538.1"/>
    </source>
</evidence>
<gene>
    <name evidence="6" type="ORF">IAB07_02055</name>
</gene>
<dbReference type="InterPro" id="IPR001279">
    <property type="entry name" value="Metallo-B-lactamas"/>
</dbReference>
<reference evidence="6" key="2">
    <citation type="journal article" date="2021" name="PeerJ">
        <title>Extensive microbial diversity within the chicken gut microbiome revealed by metagenomics and culture.</title>
        <authorList>
            <person name="Gilroy R."/>
            <person name="Ravi A."/>
            <person name="Getino M."/>
            <person name="Pursley I."/>
            <person name="Horton D.L."/>
            <person name="Alikhan N.F."/>
            <person name="Baker D."/>
            <person name="Gharbi K."/>
            <person name="Hall N."/>
            <person name="Watson M."/>
            <person name="Adriaenssens E.M."/>
            <person name="Foster-Nyarko E."/>
            <person name="Jarju S."/>
            <person name="Secka A."/>
            <person name="Antonio M."/>
            <person name="Oren A."/>
            <person name="Chaudhuri R.R."/>
            <person name="La Ragione R."/>
            <person name="Hildebrand F."/>
            <person name="Pallen M.J."/>
        </authorList>
    </citation>
    <scope>NUCLEOTIDE SEQUENCE</scope>
    <source>
        <strain evidence="6">9366</strain>
    </source>
</reference>
<evidence type="ECO:0000256" key="1">
    <source>
        <dbReference type="ARBA" id="ARBA00001947"/>
    </source>
</evidence>
<comment type="cofactor">
    <cofactor evidence="1">
        <name>Zn(2+)</name>
        <dbReference type="ChEBI" id="CHEBI:29105"/>
    </cofactor>
</comment>
<dbReference type="InterPro" id="IPR036866">
    <property type="entry name" value="RibonucZ/Hydroxyglut_hydro"/>
</dbReference>
<dbReference type="PANTHER" id="PTHR46233">
    <property type="entry name" value="HYDROXYACYLGLUTATHIONE HYDROLASE GLOC"/>
    <property type="match status" value="1"/>
</dbReference>
<evidence type="ECO:0000256" key="2">
    <source>
        <dbReference type="ARBA" id="ARBA00022723"/>
    </source>
</evidence>
<name>A0A9D1MM13_9FIRM</name>
<dbReference type="GO" id="GO:0046872">
    <property type="term" value="F:metal ion binding"/>
    <property type="evidence" value="ECO:0007669"/>
    <property type="project" value="UniProtKB-KW"/>
</dbReference>
<dbReference type="Pfam" id="PF00753">
    <property type="entry name" value="Lactamase_B"/>
    <property type="match status" value="1"/>
</dbReference>
<dbReference type="EMBL" id="DVNJ01000009">
    <property type="protein sequence ID" value="HIU62538.1"/>
    <property type="molecule type" value="Genomic_DNA"/>
</dbReference>
<keyword evidence="3" id="KW-0378">Hydrolase</keyword>
<evidence type="ECO:0000313" key="7">
    <source>
        <dbReference type="Proteomes" id="UP000824145"/>
    </source>
</evidence>
<evidence type="ECO:0000256" key="3">
    <source>
        <dbReference type="ARBA" id="ARBA00022801"/>
    </source>
</evidence>
<reference evidence="6" key="1">
    <citation type="submission" date="2020-10" db="EMBL/GenBank/DDBJ databases">
        <authorList>
            <person name="Gilroy R."/>
        </authorList>
    </citation>
    <scope>NUCLEOTIDE SEQUENCE</scope>
    <source>
        <strain evidence="6">9366</strain>
    </source>
</reference>
<dbReference type="SMART" id="SM00849">
    <property type="entry name" value="Lactamase_B"/>
    <property type="match status" value="1"/>
</dbReference>
<proteinExistence type="predicted"/>
<evidence type="ECO:0000259" key="5">
    <source>
        <dbReference type="SMART" id="SM00849"/>
    </source>
</evidence>
<comment type="caution">
    <text evidence="6">The sequence shown here is derived from an EMBL/GenBank/DDBJ whole genome shotgun (WGS) entry which is preliminary data.</text>
</comment>
<dbReference type="InterPro" id="IPR051453">
    <property type="entry name" value="MBL_Glyoxalase_II"/>
</dbReference>
<dbReference type="Proteomes" id="UP000824145">
    <property type="component" value="Unassembled WGS sequence"/>
</dbReference>
<keyword evidence="2" id="KW-0479">Metal-binding</keyword>
<evidence type="ECO:0000256" key="4">
    <source>
        <dbReference type="ARBA" id="ARBA00022833"/>
    </source>
</evidence>
<organism evidence="6 7">
    <name type="scientific">Candidatus Caccalectryoclostridium excrementigallinarum</name>
    <dbReference type="NCBI Taxonomy" id="2840710"/>
    <lineage>
        <taxon>Bacteria</taxon>
        <taxon>Bacillati</taxon>
        <taxon>Bacillota</taxon>
        <taxon>Clostridia</taxon>
        <taxon>Christensenellales</taxon>
        <taxon>Christensenellaceae</taxon>
        <taxon>Christensenellaceae incertae sedis</taxon>
        <taxon>Candidatus Caccalectryoclostridium</taxon>
    </lineage>
</organism>
<dbReference type="AlphaFoldDB" id="A0A9D1MM13"/>
<feature type="non-terminal residue" evidence="6">
    <location>
        <position position="1"/>
    </location>
</feature>
<dbReference type="SUPFAM" id="SSF56281">
    <property type="entry name" value="Metallo-hydrolase/oxidoreductase"/>
    <property type="match status" value="1"/>
</dbReference>
<protein>
    <submittedName>
        <fullName evidence="6">MBL fold metallo-hydrolase</fullName>
    </submittedName>
</protein>